<keyword evidence="4" id="KW-0539">Nucleus</keyword>
<evidence type="ECO:0000256" key="3">
    <source>
        <dbReference type="ARBA" id="ARBA00023163"/>
    </source>
</evidence>
<feature type="domain" description="BHLH" evidence="6">
    <location>
        <begin position="49"/>
        <end position="111"/>
    </location>
</feature>
<keyword evidence="2" id="KW-0805">Transcription regulation</keyword>
<dbReference type="AlphaFoldDB" id="A0AA35V870"/>
<gene>
    <name evidence="7" type="ORF">LSALG_LOCUS12843</name>
</gene>
<evidence type="ECO:0000256" key="1">
    <source>
        <dbReference type="ARBA" id="ARBA00004123"/>
    </source>
</evidence>
<dbReference type="EMBL" id="OX465078">
    <property type="protein sequence ID" value="CAI9272636.1"/>
    <property type="molecule type" value="Genomic_DNA"/>
</dbReference>
<feature type="compositionally biased region" description="Basic residues" evidence="5">
    <location>
        <begin position="46"/>
        <end position="56"/>
    </location>
</feature>
<dbReference type="GO" id="GO:0006355">
    <property type="term" value="P:regulation of DNA-templated transcription"/>
    <property type="evidence" value="ECO:0007669"/>
    <property type="project" value="InterPro"/>
</dbReference>
<proteinExistence type="predicted"/>
<dbReference type="GO" id="GO:0046983">
    <property type="term" value="F:protein dimerization activity"/>
    <property type="evidence" value="ECO:0007669"/>
    <property type="project" value="InterPro"/>
</dbReference>
<evidence type="ECO:0000313" key="8">
    <source>
        <dbReference type="Proteomes" id="UP001177003"/>
    </source>
</evidence>
<dbReference type="PANTHER" id="PTHR33124">
    <property type="entry name" value="TRANSCRIPTION FACTOR IBH1-LIKE 1"/>
    <property type="match status" value="1"/>
</dbReference>
<dbReference type="Gene3D" id="4.10.280.10">
    <property type="entry name" value="Helix-loop-helix DNA-binding domain"/>
    <property type="match status" value="1"/>
</dbReference>
<evidence type="ECO:0000256" key="4">
    <source>
        <dbReference type="ARBA" id="ARBA00023242"/>
    </source>
</evidence>
<accession>A0AA35V870</accession>
<dbReference type="InterPro" id="IPR044660">
    <property type="entry name" value="IBH1-like"/>
</dbReference>
<sequence>MNHPTQNGNAQSSTLSFLSLKLLVMGSTPRRLKNFPARKGSTTTNYRRRSRPHHNKSTITRTSSVSDKLEALKNLIPTQENDRAASTTTATATASSADQLFQETADYILLLRTQVSILQKLVDFYGSSSSSLVQQ</sequence>
<dbReference type="PANTHER" id="PTHR33124:SF57">
    <property type="entry name" value="TRANSCRIPTION FACTOR UPBEAT-LIKE PROTEIN"/>
    <property type="match status" value="1"/>
</dbReference>
<feature type="region of interest" description="Disordered" evidence="5">
    <location>
        <begin position="34"/>
        <end position="64"/>
    </location>
</feature>
<dbReference type="Proteomes" id="UP001177003">
    <property type="component" value="Chromosome 2"/>
</dbReference>
<reference evidence="7" key="1">
    <citation type="submission" date="2023-04" db="EMBL/GenBank/DDBJ databases">
        <authorList>
            <person name="Vijverberg K."/>
            <person name="Xiong W."/>
            <person name="Schranz E."/>
        </authorList>
    </citation>
    <scope>NUCLEOTIDE SEQUENCE</scope>
</reference>
<evidence type="ECO:0000313" key="7">
    <source>
        <dbReference type="EMBL" id="CAI9272636.1"/>
    </source>
</evidence>
<dbReference type="InterPro" id="IPR011598">
    <property type="entry name" value="bHLH_dom"/>
</dbReference>
<protein>
    <recommendedName>
        <fullName evidence="6">BHLH domain-containing protein</fullName>
    </recommendedName>
</protein>
<evidence type="ECO:0000256" key="5">
    <source>
        <dbReference type="SAM" id="MobiDB-lite"/>
    </source>
</evidence>
<name>A0AA35V870_LACSI</name>
<dbReference type="InterPro" id="IPR036638">
    <property type="entry name" value="HLH_DNA-bd_sf"/>
</dbReference>
<evidence type="ECO:0000256" key="2">
    <source>
        <dbReference type="ARBA" id="ARBA00023015"/>
    </source>
</evidence>
<keyword evidence="8" id="KW-1185">Reference proteome</keyword>
<organism evidence="7 8">
    <name type="scientific">Lactuca saligna</name>
    <name type="common">Willowleaf lettuce</name>
    <dbReference type="NCBI Taxonomy" id="75948"/>
    <lineage>
        <taxon>Eukaryota</taxon>
        <taxon>Viridiplantae</taxon>
        <taxon>Streptophyta</taxon>
        <taxon>Embryophyta</taxon>
        <taxon>Tracheophyta</taxon>
        <taxon>Spermatophyta</taxon>
        <taxon>Magnoliopsida</taxon>
        <taxon>eudicotyledons</taxon>
        <taxon>Gunneridae</taxon>
        <taxon>Pentapetalae</taxon>
        <taxon>asterids</taxon>
        <taxon>campanulids</taxon>
        <taxon>Asterales</taxon>
        <taxon>Asteraceae</taxon>
        <taxon>Cichorioideae</taxon>
        <taxon>Cichorieae</taxon>
        <taxon>Lactucinae</taxon>
        <taxon>Lactuca</taxon>
    </lineage>
</organism>
<evidence type="ECO:0000259" key="6">
    <source>
        <dbReference type="PROSITE" id="PS50888"/>
    </source>
</evidence>
<dbReference type="SUPFAM" id="SSF47459">
    <property type="entry name" value="HLH, helix-loop-helix DNA-binding domain"/>
    <property type="match status" value="1"/>
</dbReference>
<dbReference type="GO" id="GO:0005634">
    <property type="term" value="C:nucleus"/>
    <property type="evidence" value="ECO:0007669"/>
    <property type="project" value="UniProtKB-SubCell"/>
</dbReference>
<comment type="subcellular location">
    <subcellularLocation>
        <location evidence="1">Nucleus</location>
    </subcellularLocation>
</comment>
<dbReference type="PROSITE" id="PS50888">
    <property type="entry name" value="BHLH"/>
    <property type="match status" value="1"/>
</dbReference>
<keyword evidence="3" id="KW-0804">Transcription</keyword>